<comment type="caution">
    <text evidence="3">The sequence shown here is derived from an EMBL/GenBank/DDBJ whole genome shotgun (WGS) entry which is preliminary data.</text>
</comment>
<proteinExistence type="predicted"/>
<gene>
    <name evidence="3" type="ORF">J2Z66_001205</name>
</gene>
<feature type="chain" id="PRO_5045717555" description="Copper amine oxidase-like N-terminal domain-containing protein" evidence="1">
    <location>
        <begin position="23"/>
        <end position="305"/>
    </location>
</feature>
<reference evidence="3 4" key="1">
    <citation type="submission" date="2021-03" db="EMBL/GenBank/DDBJ databases">
        <title>Genomic Encyclopedia of Type Strains, Phase IV (KMG-IV): sequencing the most valuable type-strain genomes for metagenomic binning, comparative biology and taxonomic classification.</title>
        <authorList>
            <person name="Goeker M."/>
        </authorList>
    </citation>
    <scope>NUCLEOTIDE SEQUENCE [LARGE SCALE GENOMIC DNA]</scope>
    <source>
        <strain evidence="3 4">DSM 26048</strain>
    </source>
</reference>
<feature type="signal peptide" evidence="1">
    <location>
        <begin position="1"/>
        <end position="22"/>
    </location>
</feature>
<feature type="domain" description="Copper amine oxidase-like N-terminal" evidence="2">
    <location>
        <begin position="18"/>
        <end position="83"/>
    </location>
</feature>
<evidence type="ECO:0000313" key="3">
    <source>
        <dbReference type="EMBL" id="MBP1989607.1"/>
    </source>
</evidence>
<evidence type="ECO:0000259" key="2">
    <source>
        <dbReference type="Pfam" id="PF07833"/>
    </source>
</evidence>
<evidence type="ECO:0000313" key="4">
    <source>
        <dbReference type="Proteomes" id="UP001519287"/>
    </source>
</evidence>
<keyword evidence="1" id="KW-0732">Signal</keyword>
<dbReference type="RefSeq" id="WP_209970438.1">
    <property type="nucleotide sequence ID" value="NZ_JAGGLB010000003.1"/>
</dbReference>
<dbReference type="Proteomes" id="UP001519287">
    <property type="component" value="Unassembled WGS sequence"/>
</dbReference>
<accession>A0ABS4IPW1</accession>
<dbReference type="EMBL" id="JAGGLB010000003">
    <property type="protein sequence ID" value="MBP1989607.1"/>
    <property type="molecule type" value="Genomic_DNA"/>
</dbReference>
<dbReference type="InterPro" id="IPR012854">
    <property type="entry name" value="Cu_amine_oxidase-like_N"/>
</dbReference>
<sequence>MKKFVIGMLIGGILTASTATYASDSIQAVLYSVKYIINGKEENPIENGYRTLNFDGHAYLPLRYISDKLGAAVLYDEDSKLITLDNGFTIIDPRNFIRAGYINTSKNTQGTLIDGKLYFSGNSLQMFDFTTDTTASEGELIFWNSEGKIIDKAPFAVNINTRKDQIVSFHTMTQSDVTDYETVTLEGTTPIHLLHTYRPFMTTKDAESKIMIGLELLGKSGDYSTGTLQIGSFVKGMNNIEAVVTFYGNQSEILGSARIHAPSINGPLDPNITDPIGESIPFIAKGDITNYKTFAVKLISITPVE</sequence>
<dbReference type="Pfam" id="PF07833">
    <property type="entry name" value="Cu_amine_oxidN1"/>
    <property type="match status" value="1"/>
</dbReference>
<evidence type="ECO:0000256" key="1">
    <source>
        <dbReference type="SAM" id="SignalP"/>
    </source>
</evidence>
<protein>
    <recommendedName>
        <fullName evidence="2">Copper amine oxidase-like N-terminal domain-containing protein</fullName>
    </recommendedName>
</protein>
<name>A0ABS4IPW1_9BACL</name>
<keyword evidence="4" id="KW-1185">Reference proteome</keyword>
<organism evidence="3 4">
    <name type="scientific">Paenibacillus eucommiae</name>
    <dbReference type="NCBI Taxonomy" id="1355755"/>
    <lineage>
        <taxon>Bacteria</taxon>
        <taxon>Bacillati</taxon>
        <taxon>Bacillota</taxon>
        <taxon>Bacilli</taxon>
        <taxon>Bacillales</taxon>
        <taxon>Paenibacillaceae</taxon>
        <taxon>Paenibacillus</taxon>
    </lineage>
</organism>